<evidence type="ECO:0008006" key="4">
    <source>
        <dbReference type="Google" id="ProtNLM"/>
    </source>
</evidence>
<feature type="transmembrane region" description="Helical" evidence="1">
    <location>
        <begin position="50"/>
        <end position="71"/>
    </location>
</feature>
<organism evidence="2 3">
    <name type="scientific">Candidatus Kaiserbacteria bacterium RIFCSPHIGHO2_02_FULL_55_25</name>
    <dbReference type="NCBI Taxonomy" id="1798498"/>
    <lineage>
        <taxon>Bacteria</taxon>
        <taxon>Candidatus Kaiseribacteriota</taxon>
    </lineage>
</organism>
<keyword evidence="1" id="KW-0812">Transmembrane</keyword>
<reference evidence="2 3" key="1">
    <citation type="journal article" date="2016" name="Nat. Commun.">
        <title>Thousands of microbial genomes shed light on interconnected biogeochemical processes in an aquifer system.</title>
        <authorList>
            <person name="Anantharaman K."/>
            <person name="Brown C.T."/>
            <person name="Hug L.A."/>
            <person name="Sharon I."/>
            <person name="Castelle C.J."/>
            <person name="Probst A.J."/>
            <person name="Thomas B.C."/>
            <person name="Singh A."/>
            <person name="Wilkins M.J."/>
            <person name="Karaoz U."/>
            <person name="Brodie E.L."/>
            <person name="Williams K.H."/>
            <person name="Hubbard S.S."/>
            <person name="Banfield J.F."/>
        </authorList>
    </citation>
    <scope>NUCLEOTIDE SEQUENCE [LARGE SCALE GENOMIC DNA]</scope>
</reference>
<sequence length="133" mass="14805">MSTTFLPVLAAGVANIILGFIWYHPNVFGGTWMRLLNFTPEQTERGKKHMLARVLLAFLASVVTASVMQVIGNVFGVYGWTNAIILGAMCWLGFTAPTMLGMVLWELKPVRYYIIVAGYWLVAFVVTALILVY</sequence>
<protein>
    <recommendedName>
        <fullName evidence="4">DUF1761 domain-containing protein</fullName>
    </recommendedName>
</protein>
<evidence type="ECO:0000313" key="2">
    <source>
        <dbReference type="EMBL" id="OGG69472.1"/>
    </source>
</evidence>
<keyword evidence="1" id="KW-1133">Transmembrane helix</keyword>
<feature type="transmembrane region" description="Helical" evidence="1">
    <location>
        <begin position="6"/>
        <end position="29"/>
    </location>
</feature>
<feature type="transmembrane region" description="Helical" evidence="1">
    <location>
        <begin position="112"/>
        <end position="132"/>
    </location>
</feature>
<accession>A0A1F6E8G5</accession>
<dbReference type="Pfam" id="PF08570">
    <property type="entry name" value="DUF1761"/>
    <property type="match status" value="1"/>
</dbReference>
<dbReference type="Proteomes" id="UP000176914">
    <property type="component" value="Unassembled WGS sequence"/>
</dbReference>
<name>A0A1F6E8G5_9BACT</name>
<dbReference type="InterPro" id="IPR013879">
    <property type="entry name" value="DUF1761"/>
</dbReference>
<proteinExistence type="predicted"/>
<evidence type="ECO:0000256" key="1">
    <source>
        <dbReference type="SAM" id="Phobius"/>
    </source>
</evidence>
<evidence type="ECO:0000313" key="3">
    <source>
        <dbReference type="Proteomes" id="UP000176914"/>
    </source>
</evidence>
<keyword evidence="1" id="KW-0472">Membrane</keyword>
<gene>
    <name evidence="2" type="ORF">A3C20_00705</name>
</gene>
<dbReference type="AlphaFoldDB" id="A0A1F6E8G5"/>
<feature type="transmembrane region" description="Helical" evidence="1">
    <location>
        <begin position="83"/>
        <end position="105"/>
    </location>
</feature>
<dbReference type="EMBL" id="MFLL01000011">
    <property type="protein sequence ID" value="OGG69472.1"/>
    <property type="molecule type" value="Genomic_DNA"/>
</dbReference>
<comment type="caution">
    <text evidence="2">The sequence shown here is derived from an EMBL/GenBank/DDBJ whole genome shotgun (WGS) entry which is preliminary data.</text>
</comment>